<dbReference type="Pfam" id="PF00106">
    <property type="entry name" value="adh_short"/>
    <property type="match status" value="1"/>
</dbReference>
<gene>
    <name evidence="2" type="ORF">ACFO9K_22485</name>
</gene>
<reference evidence="2 3" key="1">
    <citation type="journal article" date="2019" name="Int. J. Syst. Evol. Microbiol.">
        <title>The Global Catalogue of Microorganisms (GCM) 10K type strain sequencing project: providing services to taxonomists for standard genome sequencing and annotation.</title>
        <authorList>
            <consortium name="The Broad Institute Genomics Platform"/>
            <consortium name="The Broad Institute Genome Sequencing Center for Infectious Disease"/>
            <person name="Wu L."/>
            <person name="Ma J."/>
        </authorList>
    </citation>
    <scope>NUCLEOTIDE SEQUENCE [LARGE SCALE GENOMIC DNA]</scope>
    <source>
        <strain evidence="2 3">XZYJ18</strain>
    </source>
</reference>
<accession>A0ABD5Q8N9</accession>
<dbReference type="SUPFAM" id="SSF51735">
    <property type="entry name" value="NAD(P)-binding Rossmann-fold domains"/>
    <property type="match status" value="1"/>
</dbReference>
<evidence type="ECO:0000313" key="3">
    <source>
        <dbReference type="Proteomes" id="UP001595945"/>
    </source>
</evidence>
<name>A0ABD5Q8N9_9EURY</name>
<dbReference type="InterPro" id="IPR002347">
    <property type="entry name" value="SDR_fam"/>
</dbReference>
<dbReference type="Proteomes" id="UP001595945">
    <property type="component" value="Unassembled WGS sequence"/>
</dbReference>
<dbReference type="AlphaFoldDB" id="A0ABD5Q8N9"/>
<keyword evidence="3" id="KW-1185">Reference proteome</keyword>
<sequence>MNVLLTGAAAGIGRATVEQLLVKDHEVVAVDIGEAGLGELPEESKRSTRTSPTRDGYARSSSTAPDTTN</sequence>
<feature type="compositionally biased region" description="Polar residues" evidence="1">
    <location>
        <begin position="49"/>
        <end position="69"/>
    </location>
</feature>
<proteinExistence type="predicted"/>
<evidence type="ECO:0000313" key="2">
    <source>
        <dbReference type="EMBL" id="MFC4827021.1"/>
    </source>
</evidence>
<dbReference type="GeneID" id="73047420"/>
<evidence type="ECO:0000256" key="1">
    <source>
        <dbReference type="SAM" id="MobiDB-lite"/>
    </source>
</evidence>
<dbReference type="RefSeq" id="WP_254270650.1">
    <property type="nucleotide sequence ID" value="NZ_CP100402.1"/>
</dbReference>
<dbReference type="InterPro" id="IPR036291">
    <property type="entry name" value="NAD(P)-bd_dom_sf"/>
</dbReference>
<comment type="caution">
    <text evidence="2">The sequence shown here is derived from an EMBL/GenBank/DDBJ whole genome shotgun (WGS) entry which is preliminary data.</text>
</comment>
<dbReference type="EMBL" id="JBHSHT010000004">
    <property type="protein sequence ID" value="MFC4827021.1"/>
    <property type="molecule type" value="Genomic_DNA"/>
</dbReference>
<protein>
    <submittedName>
        <fullName evidence="2">SDR family NAD(P)-dependent oxidoreductase</fullName>
    </submittedName>
</protein>
<feature type="region of interest" description="Disordered" evidence="1">
    <location>
        <begin position="33"/>
        <end position="69"/>
    </location>
</feature>
<dbReference type="Gene3D" id="3.40.50.720">
    <property type="entry name" value="NAD(P)-binding Rossmann-like Domain"/>
    <property type="match status" value="1"/>
</dbReference>
<organism evidence="2 3">
    <name type="scientific">Halorussus aquaticus</name>
    <dbReference type="NCBI Taxonomy" id="2953748"/>
    <lineage>
        <taxon>Archaea</taxon>
        <taxon>Methanobacteriati</taxon>
        <taxon>Methanobacteriota</taxon>
        <taxon>Stenosarchaea group</taxon>
        <taxon>Halobacteria</taxon>
        <taxon>Halobacteriales</taxon>
        <taxon>Haladaptataceae</taxon>
        <taxon>Halorussus</taxon>
    </lineage>
</organism>